<dbReference type="Pfam" id="PF02845">
    <property type="entry name" value="CUE"/>
    <property type="match status" value="1"/>
</dbReference>
<dbReference type="SMART" id="SM00546">
    <property type="entry name" value="CUE"/>
    <property type="match status" value="1"/>
</dbReference>
<dbReference type="GO" id="GO:0006355">
    <property type="term" value="P:regulation of DNA-templated transcription"/>
    <property type="evidence" value="ECO:0007669"/>
    <property type="project" value="TreeGrafter"/>
</dbReference>
<evidence type="ECO:0000256" key="1">
    <source>
        <dbReference type="SAM" id="MobiDB-lite"/>
    </source>
</evidence>
<dbReference type="SUPFAM" id="SSF46934">
    <property type="entry name" value="UBA-like"/>
    <property type="match status" value="1"/>
</dbReference>
<dbReference type="InterPro" id="IPR041800">
    <property type="entry name" value="ASCC2_CUE"/>
</dbReference>
<dbReference type="InterPro" id="IPR052586">
    <property type="entry name" value="ASCC2"/>
</dbReference>
<dbReference type="Gene3D" id="1.10.8.10">
    <property type="entry name" value="DNA helicase RuvA subunit, C-terminal domain"/>
    <property type="match status" value="1"/>
</dbReference>
<name>A0A6J8ENI9_MYTCO</name>
<gene>
    <name evidence="3" type="ORF">MCOR_53605</name>
</gene>
<dbReference type="InterPro" id="IPR009060">
    <property type="entry name" value="UBA-like_sf"/>
</dbReference>
<dbReference type="GO" id="GO:0043130">
    <property type="term" value="F:ubiquitin binding"/>
    <property type="evidence" value="ECO:0007669"/>
    <property type="project" value="InterPro"/>
</dbReference>
<evidence type="ECO:0000313" key="3">
    <source>
        <dbReference type="EMBL" id="CAC5421483.1"/>
    </source>
</evidence>
<feature type="region of interest" description="Disordered" evidence="1">
    <location>
        <begin position="409"/>
        <end position="444"/>
    </location>
</feature>
<feature type="domain" description="CUE" evidence="2">
    <location>
        <begin position="468"/>
        <end position="511"/>
    </location>
</feature>
<dbReference type="PROSITE" id="PS51140">
    <property type="entry name" value="CUE"/>
    <property type="match status" value="1"/>
</dbReference>
<sequence>MDFNIPLDKQNVIVENKGRKENVSLLDPRWKEDLQFVSYQAPPVNNGVAMEEWKDRLNFISEDLHWLLQQPHDKFWCQVIHDNTLQNLLDTYLRFSPRSYDVIYHLTDDIQSIHNEVHRLVFMTCLRMATFKESQEHHITPSVFGEIVYENFLFDIPKIFDLCVLYGEGNGPLLTKMVDNIFTQQPKYNDDLCCAIPTVIQVFHDIAEKCGISIDKHGSLSPQKLSSPRTDNSPLITMLISDFQDIVLYLADIALTLANFLEIHPQSCDLFLQELFIPRLAEFYDAVFPEISQALKMRMFENKDHQKLLKRKLKQASVSFMKVVNAIVTSCFIQPVLDQSSKNTDCIEGFIETFSALLGDRRFLADFDGCYQVQVYLDIITQSTCDVDETRIQYIQEAVHSAFATYGKRRKPTGGMNRGGRTSPDGSPEPLVAAGGAPTGNQNTKDDYAASYSEYEGACSEPRKTGVELESLVSSVKDLLPDLGEGFIELCFEEMGYSMEKVINAVLEERLPPSLQDIDRNLPRTKPEETVLTKRHNVFDDDEFDVFRKDDIDTSKIHKGKSSKSDKVDLDTKPSEDMKQQLNEMYGYQLEEVNRDENDMYDDEYDDTYDTNNVGAFDADSADELTARRPFTIPRILGGKREDDGNSNSESDSEESDSDKPIRDEFCQNPALLRQRAEERARWQAQRRGGRGHHRGQNRPSNPDGAERKRDVVGKPKGQGQDAKVSQNRRWKEQHKGGNRRQMADRKRMA</sequence>
<dbReference type="CDD" id="cd14364">
    <property type="entry name" value="CUE_ASCC2"/>
    <property type="match status" value="1"/>
</dbReference>
<accession>A0A6J8ENI9</accession>
<evidence type="ECO:0000313" key="4">
    <source>
        <dbReference type="Proteomes" id="UP000507470"/>
    </source>
</evidence>
<feature type="compositionally biased region" description="Basic and acidic residues" evidence="1">
    <location>
        <begin position="730"/>
        <end position="750"/>
    </location>
</feature>
<dbReference type="PANTHER" id="PTHR21494">
    <property type="entry name" value="ACTIVATING SIGNAL COINTEGRATOR 1 COMPLEX SUBUNIT 2 ASC-1 COMPLEX SUBUNIT P100"/>
    <property type="match status" value="1"/>
</dbReference>
<dbReference type="OrthoDB" id="5577209at2759"/>
<dbReference type="Proteomes" id="UP000507470">
    <property type="component" value="Unassembled WGS sequence"/>
</dbReference>
<keyword evidence="4" id="KW-1185">Reference proteome</keyword>
<dbReference type="AlphaFoldDB" id="A0A6J8ENI9"/>
<organism evidence="3 4">
    <name type="scientific">Mytilus coruscus</name>
    <name type="common">Sea mussel</name>
    <dbReference type="NCBI Taxonomy" id="42192"/>
    <lineage>
        <taxon>Eukaryota</taxon>
        <taxon>Metazoa</taxon>
        <taxon>Spiralia</taxon>
        <taxon>Lophotrochozoa</taxon>
        <taxon>Mollusca</taxon>
        <taxon>Bivalvia</taxon>
        <taxon>Autobranchia</taxon>
        <taxon>Pteriomorphia</taxon>
        <taxon>Mytilida</taxon>
        <taxon>Mytiloidea</taxon>
        <taxon>Mytilidae</taxon>
        <taxon>Mytilinae</taxon>
        <taxon>Mytilus</taxon>
    </lineage>
</organism>
<proteinExistence type="predicted"/>
<dbReference type="InterPro" id="IPR003892">
    <property type="entry name" value="CUE"/>
</dbReference>
<dbReference type="EMBL" id="CACVKT020009355">
    <property type="protein sequence ID" value="CAC5421483.1"/>
    <property type="molecule type" value="Genomic_DNA"/>
</dbReference>
<dbReference type="PANTHER" id="PTHR21494:SF0">
    <property type="entry name" value="ACTIVATING SIGNAL COINTEGRATOR 1 COMPLEX SUBUNIT 2"/>
    <property type="match status" value="1"/>
</dbReference>
<protein>
    <submittedName>
        <fullName evidence="3">ASCC2</fullName>
    </submittedName>
</protein>
<reference evidence="3 4" key="1">
    <citation type="submission" date="2020-06" db="EMBL/GenBank/DDBJ databases">
        <authorList>
            <person name="Li R."/>
            <person name="Bekaert M."/>
        </authorList>
    </citation>
    <scope>NUCLEOTIDE SEQUENCE [LARGE SCALE GENOMIC DNA]</scope>
    <source>
        <strain evidence="4">wild</strain>
    </source>
</reference>
<feature type="compositionally biased region" description="Basic residues" evidence="1">
    <location>
        <begin position="688"/>
        <end position="697"/>
    </location>
</feature>
<evidence type="ECO:0000259" key="2">
    <source>
        <dbReference type="PROSITE" id="PS51140"/>
    </source>
</evidence>
<feature type="region of interest" description="Disordered" evidence="1">
    <location>
        <begin position="628"/>
        <end position="750"/>
    </location>
</feature>
<feature type="compositionally biased region" description="Basic and acidic residues" evidence="1">
    <location>
        <begin position="705"/>
        <end position="714"/>
    </location>
</feature>